<evidence type="ECO:0000256" key="1">
    <source>
        <dbReference type="SAM" id="Phobius"/>
    </source>
</evidence>
<feature type="transmembrane region" description="Helical" evidence="1">
    <location>
        <begin position="24"/>
        <end position="46"/>
    </location>
</feature>
<accession>A0A9N9RNH2</accession>
<dbReference type="GO" id="GO:0035159">
    <property type="term" value="P:regulation of tube length, open tracheal system"/>
    <property type="evidence" value="ECO:0007669"/>
    <property type="project" value="TreeGrafter"/>
</dbReference>
<dbReference type="EMBL" id="OU895877">
    <property type="protein sequence ID" value="CAG9800345.1"/>
    <property type="molecule type" value="Genomic_DNA"/>
</dbReference>
<dbReference type="PANTHER" id="PTHR36694:SF4">
    <property type="entry name" value="LD42595P"/>
    <property type="match status" value="1"/>
</dbReference>
<evidence type="ECO:0000313" key="2">
    <source>
        <dbReference type="EMBL" id="CAG9800345.1"/>
    </source>
</evidence>
<proteinExistence type="predicted"/>
<protein>
    <submittedName>
        <fullName evidence="2">Uncharacterized protein</fullName>
    </submittedName>
</protein>
<dbReference type="PANTHER" id="PTHR36694">
    <property type="entry name" value="PASIFLORA 1, ISOFORM A-RELATED"/>
    <property type="match status" value="1"/>
</dbReference>
<feature type="transmembrane region" description="Helical" evidence="1">
    <location>
        <begin position="76"/>
        <end position="95"/>
    </location>
</feature>
<reference evidence="2" key="1">
    <citation type="submission" date="2022-01" db="EMBL/GenBank/DDBJ databases">
        <authorList>
            <person name="King R."/>
        </authorList>
    </citation>
    <scope>NUCLEOTIDE SEQUENCE</scope>
</reference>
<evidence type="ECO:0000313" key="3">
    <source>
        <dbReference type="Proteomes" id="UP001153620"/>
    </source>
</evidence>
<feature type="transmembrane region" description="Helical" evidence="1">
    <location>
        <begin position="133"/>
        <end position="154"/>
    </location>
</feature>
<dbReference type="AlphaFoldDB" id="A0A9N9RNH2"/>
<organism evidence="2 3">
    <name type="scientific">Chironomus riparius</name>
    <dbReference type="NCBI Taxonomy" id="315576"/>
    <lineage>
        <taxon>Eukaryota</taxon>
        <taxon>Metazoa</taxon>
        <taxon>Ecdysozoa</taxon>
        <taxon>Arthropoda</taxon>
        <taxon>Hexapoda</taxon>
        <taxon>Insecta</taxon>
        <taxon>Pterygota</taxon>
        <taxon>Neoptera</taxon>
        <taxon>Endopterygota</taxon>
        <taxon>Diptera</taxon>
        <taxon>Nematocera</taxon>
        <taxon>Chironomoidea</taxon>
        <taxon>Chironomidae</taxon>
        <taxon>Chironominae</taxon>
        <taxon>Chironomus</taxon>
    </lineage>
</organism>
<feature type="transmembrane region" description="Helical" evidence="1">
    <location>
        <begin position="107"/>
        <end position="127"/>
    </location>
</feature>
<dbReference type="GO" id="GO:0019991">
    <property type="term" value="P:septate junction assembly"/>
    <property type="evidence" value="ECO:0007669"/>
    <property type="project" value="TreeGrafter"/>
</dbReference>
<dbReference type="Proteomes" id="UP001153620">
    <property type="component" value="Chromosome 1"/>
</dbReference>
<gene>
    <name evidence="2" type="ORF">CHIRRI_LOCUS3289</name>
</gene>
<keyword evidence="1" id="KW-1133">Transmembrane helix</keyword>
<sequence length="161" mass="17986">MGEGTQCGLPNEFCFMDLKKGAKVIGFLCLLLSIVSSVLLLFYLFADADEITKEIAGNDMHTKEKLDPHTSSTRTVAGLLLALSIFYGIASIFLIKGSLDKTKKYMVPFLAITLVALISCIIISVTQYEKGNFYLMLTICVVLIYFFLCIYSLYKRLSVDY</sequence>
<keyword evidence="1" id="KW-0472">Membrane</keyword>
<reference evidence="2" key="2">
    <citation type="submission" date="2022-10" db="EMBL/GenBank/DDBJ databases">
        <authorList>
            <consortium name="ENA_rothamsted_submissions"/>
            <consortium name="culmorum"/>
            <person name="King R."/>
        </authorList>
    </citation>
    <scope>NUCLEOTIDE SEQUENCE</scope>
</reference>
<dbReference type="GO" id="GO:0060857">
    <property type="term" value="P:establishment of glial blood-brain barrier"/>
    <property type="evidence" value="ECO:0007669"/>
    <property type="project" value="TreeGrafter"/>
</dbReference>
<keyword evidence="3" id="KW-1185">Reference proteome</keyword>
<dbReference type="GO" id="GO:0005886">
    <property type="term" value="C:plasma membrane"/>
    <property type="evidence" value="ECO:0007669"/>
    <property type="project" value="TreeGrafter"/>
</dbReference>
<keyword evidence="1" id="KW-0812">Transmembrane</keyword>
<name>A0A9N9RNH2_9DIPT</name>